<protein>
    <submittedName>
        <fullName evidence="2">Outer membrane beta-barrel protein</fullName>
    </submittedName>
</protein>
<dbReference type="SUPFAM" id="SSF56935">
    <property type="entry name" value="Porins"/>
    <property type="match status" value="1"/>
</dbReference>
<accession>A0A7X4HBZ0</accession>
<dbReference type="InterPro" id="IPR017465">
    <property type="entry name" value="EpsL_proteobac"/>
</dbReference>
<evidence type="ECO:0000313" key="3">
    <source>
        <dbReference type="Proteomes" id="UP000450676"/>
    </source>
</evidence>
<evidence type="ECO:0000256" key="1">
    <source>
        <dbReference type="SAM" id="SignalP"/>
    </source>
</evidence>
<proteinExistence type="predicted"/>
<dbReference type="RefSeq" id="WP_161071802.1">
    <property type="nucleotide sequence ID" value="NZ_WWCU01000007.1"/>
</dbReference>
<feature type="signal peptide" evidence="1">
    <location>
        <begin position="1"/>
        <end position="27"/>
    </location>
</feature>
<organism evidence="2 3">
    <name type="scientific">Pseudoduganella aquatica</name>
    <dbReference type="NCBI Taxonomy" id="2660641"/>
    <lineage>
        <taxon>Bacteria</taxon>
        <taxon>Pseudomonadati</taxon>
        <taxon>Pseudomonadota</taxon>
        <taxon>Betaproteobacteria</taxon>
        <taxon>Burkholderiales</taxon>
        <taxon>Oxalobacteraceae</taxon>
        <taxon>Telluria group</taxon>
        <taxon>Pseudoduganella</taxon>
    </lineage>
</organism>
<dbReference type="Proteomes" id="UP000450676">
    <property type="component" value="Unassembled WGS sequence"/>
</dbReference>
<reference evidence="2 3" key="1">
    <citation type="submission" date="2019-12" db="EMBL/GenBank/DDBJ databases">
        <title>Novel species isolated from a subtropical stream in China.</title>
        <authorList>
            <person name="Lu H."/>
        </authorList>
    </citation>
    <scope>NUCLEOTIDE SEQUENCE [LARGE SCALE GENOMIC DNA]</scope>
    <source>
        <strain evidence="2 3">FT127W</strain>
    </source>
</reference>
<dbReference type="PROSITE" id="PS51257">
    <property type="entry name" value="PROKAR_LIPOPROTEIN"/>
    <property type="match status" value="1"/>
</dbReference>
<feature type="chain" id="PRO_5030837957" evidence="1">
    <location>
        <begin position="28"/>
        <end position="399"/>
    </location>
</feature>
<keyword evidence="1" id="KW-0732">Signal</keyword>
<dbReference type="EMBL" id="WWCU01000007">
    <property type="protein sequence ID" value="MYN07445.1"/>
    <property type="molecule type" value="Genomic_DNA"/>
</dbReference>
<evidence type="ECO:0000313" key="2">
    <source>
        <dbReference type="EMBL" id="MYN07445.1"/>
    </source>
</evidence>
<gene>
    <name evidence="2" type="ORF">GTP77_08830</name>
</gene>
<keyword evidence="3" id="KW-1185">Reference proteome</keyword>
<comment type="caution">
    <text evidence="2">The sequence shown here is derived from an EMBL/GenBank/DDBJ whole genome shotgun (WGS) entry which is preliminary data.</text>
</comment>
<dbReference type="AlphaFoldDB" id="A0A7X4HBZ0"/>
<dbReference type="NCBIfam" id="TIGR03014">
    <property type="entry name" value="EpsL"/>
    <property type="match status" value="1"/>
</dbReference>
<name>A0A7X4HBZ0_9BURK</name>
<sequence>MRLPYKKPHLALLISAIGAAACLPAAAGVSDTIHPYLAVTRSYDANLFRLDDNTPGLLGPRGDTLTQTQYGVLIDMPISRQKLTGQFKQSRVKFNHYSELDYSGKDYLADLEWHIGNHLEGHLGGLYAQTLTSFSDFHSNQRNLRVQKREYVDGAWRFHPSYRVRAAASSQKFTYDLPQQQFNNRTEDQVDLGFDYLPPSGSRFGLQASQLKGKYPNHRILGGTSIDDGYTQNELKANVYWLFSATSQFTMLAGWAERKHSFFPERDSSGLNGRASMNWSMLRKLRMQASAWREFAPVESNVVNNSLNKGASFSTTWDATAKINVVAAVRREKRDFSTLEGRIAPPNLHDKSRNASLGVNYAPLQSVRLSANVFHEVRSGNASTNYRTHGAAVSASIQF</sequence>